<evidence type="ECO:0000256" key="1">
    <source>
        <dbReference type="SAM" id="MobiDB-lite"/>
    </source>
</evidence>
<gene>
    <name evidence="3" type="ORF">SM436_01135</name>
</gene>
<keyword evidence="2" id="KW-0812">Transmembrane</keyword>
<feature type="transmembrane region" description="Helical" evidence="2">
    <location>
        <begin position="36"/>
        <end position="56"/>
    </location>
</feature>
<feature type="transmembrane region" description="Helical" evidence="2">
    <location>
        <begin position="285"/>
        <end position="302"/>
    </location>
</feature>
<feature type="transmembrane region" description="Helical" evidence="2">
    <location>
        <begin position="189"/>
        <end position="215"/>
    </location>
</feature>
<organism evidence="3 4">
    <name type="scientific">Actinomadura chokoriensis</name>
    <dbReference type="NCBI Taxonomy" id="454156"/>
    <lineage>
        <taxon>Bacteria</taxon>
        <taxon>Bacillati</taxon>
        <taxon>Actinomycetota</taxon>
        <taxon>Actinomycetes</taxon>
        <taxon>Streptosporangiales</taxon>
        <taxon>Thermomonosporaceae</taxon>
        <taxon>Actinomadura</taxon>
    </lineage>
</organism>
<comment type="caution">
    <text evidence="3">The sequence shown here is derived from an EMBL/GenBank/DDBJ whole genome shotgun (WGS) entry which is preliminary data.</text>
</comment>
<protein>
    <recommendedName>
        <fullName evidence="5">Glycosyltransferase RgtA/B/C/D-like domain-containing protein</fullName>
    </recommendedName>
</protein>
<feature type="region of interest" description="Disordered" evidence="1">
    <location>
        <begin position="1"/>
        <end position="24"/>
    </location>
</feature>
<dbReference type="EMBL" id="JAXCEH010000001">
    <property type="protein sequence ID" value="MFA1552284.1"/>
    <property type="molecule type" value="Genomic_DNA"/>
</dbReference>
<feature type="transmembrane region" description="Helical" evidence="2">
    <location>
        <begin position="235"/>
        <end position="253"/>
    </location>
</feature>
<evidence type="ECO:0000256" key="2">
    <source>
        <dbReference type="SAM" id="Phobius"/>
    </source>
</evidence>
<dbReference type="RefSeq" id="WP_371938567.1">
    <property type="nucleotide sequence ID" value="NZ_JAXCEH010000001.1"/>
</dbReference>
<keyword evidence="2" id="KW-0472">Membrane</keyword>
<feature type="transmembrane region" description="Helical" evidence="2">
    <location>
        <begin position="314"/>
        <end position="336"/>
    </location>
</feature>
<dbReference type="Proteomes" id="UP001569904">
    <property type="component" value="Unassembled WGS sequence"/>
</dbReference>
<feature type="transmembrane region" description="Helical" evidence="2">
    <location>
        <begin position="356"/>
        <end position="374"/>
    </location>
</feature>
<evidence type="ECO:0008006" key="5">
    <source>
        <dbReference type="Google" id="ProtNLM"/>
    </source>
</evidence>
<reference evidence="3 4" key="1">
    <citation type="submission" date="2023-11" db="EMBL/GenBank/DDBJ databases">
        <title>Actinomadura monticuli sp. nov., isolated from volcanic ash.</title>
        <authorList>
            <person name="Lee S.D."/>
            <person name="Yang H."/>
            <person name="Kim I.S."/>
        </authorList>
    </citation>
    <scope>NUCLEOTIDE SEQUENCE [LARGE SCALE GENOMIC DNA]</scope>
    <source>
        <strain evidence="3 4">DSM 45346</strain>
    </source>
</reference>
<feature type="transmembrane region" description="Helical" evidence="2">
    <location>
        <begin position="112"/>
        <end position="132"/>
    </location>
</feature>
<evidence type="ECO:0000313" key="4">
    <source>
        <dbReference type="Proteomes" id="UP001569904"/>
    </source>
</evidence>
<keyword evidence="4" id="KW-1185">Reference proteome</keyword>
<evidence type="ECO:0000313" key="3">
    <source>
        <dbReference type="EMBL" id="MFA1552284.1"/>
    </source>
</evidence>
<name>A0ABV4QNX1_9ACTN</name>
<accession>A0ABV4QNX1</accession>
<sequence>MSADANAGTEIDSGTADSAEEKPLESPRRLFRHPGMGAVFAAAWVVFGCAMGFGRLSDNSYFWHLRTGRWILDHGFPAGDPFSYTAPEAHWVLQSWLAEVLYAGLDRLAGPMGVRVLCAITGGITAYLAYRLVLRIGGDHVKGVFLNVPAVLATAMLWGERPLFLGILAFLLLVWVVELPDSGLGRRPLIWIPLIIMLWANVHGSWVLGGGYLVLHLLGRWLEGSPPWRGRELRLLQGSLIALVLCFANPYGYEMVTFPFHLMGMSDFLANVAEWGSPDFRTPQGALFAAWTAVVVGVFALAPNRPSRRDVVVAIPFLLLGMWALRNIAVAPLVTLPITARLLARPRPDPGRRTNWMLIAAIVTAGSIWVGNLATKPNYELDDYPVAAMHAMQDRGLLGQRLFTSDVWGAYTLLEYSSKQKVFIDDRYDMYPKKLLFEYLDVLNVQPNWEKVLDEHRVSVVMWHTEHPLTRLLDLSPHWQRVYQDKTASVYVRK</sequence>
<keyword evidence="2" id="KW-1133">Transmembrane helix</keyword>
<proteinExistence type="predicted"/>
<feature type="transmembrane region" description="Helical" evidence="2">
    <location>
        <begin position="144"/>
        <end position="177"/>
    </location>
</feature>